<evidence type="ECO:0000313" key="3">
    <source>
        <dbReference type="EMBL" id="RZC60327.1"/>
    </source>
</evidence>
<dbReference type="SUPFAM" id="SSF81383">
    <property type="entry name" value="F-box domain"/>
    <property type="match status" value="1"/>
</dbReference>
<gene>
    <name evidence="3" type="ORF">C5167_022076</name>
</gene>
<dbReference type="PANTHER" id="PTHR31111">
    <property type="entry name" value="BNAA05G37150D PROTEIN-RELATED"/>
    <property type="match status" value="1"/>
</dbReference>
<dbReference type="InterPro" id="IPR036047">
    <property type="entry name" value="F-box-like_dom_sf"/>
</dbReference>
<dbReference type="EMBL" id="CM010719">
    <property type="protein sequence ID" value="RZC60327.1"/>
    <property type="molecule type" value="Genomic_DNA"/>
</dbReference>
<dbReference type="Proteomes" id="UP000316621">
    <property type="component" value="Chromosome 5"/>
</dbReference>
<dbReference type="InterPro" id="IPR013187">
    <property type="entry name" value="F-box-assoc_dom_typ3"/>
</dbReference>
<dbReference type="Gene3D" id="1.20.1280.50">
    <property type="match status" value="1"/>
</dbReference>
<dbReference type="Pfam" id="PF08268">
    <property type="entry name" value="FBA_3"/>
    <property type="match status" value="1"/>
</dbReference>
<evidence type="ECO:0000313" key="4">
    <source>
        <dbReference type="Proteomes" id="UP000316621"/>
    </source>
</evidence>
<dbReference type="AlphaFoldDB" id="A0A4Y7JHU8"/>
<keyword evidence="4" id="KW-1185">Reference proteome</keyword>
<accession>A0A4Y7JHU8</accession>
<dbReference type="Gramene" id="RZC60327">
    <property type="protein sequence ID" value="RZC60327"/>
    <property type="gene ID" value="C5167_022076"/>
</dbReference>
<dbReference type="InterPro" id="IPR001810">
    <property type="entry name" value="F-box_dom"/>
</dbReference>
<reference evidence="3 4" key="1">
    <citation type="journal article" date="2018" name="Science">
        <title>The opium poppy genome and morphinan production.</title>
        <authorList>
            <person name="Guo L."/>
            <person name="Winzer T."/>
            <person name="Yang X."/>
            <person name="Li Y."/>
            <person name="Ning Z."/>
            <person name="He Z."/>
            <person name="Teodor R."/>
            <person name="Lu Y."/>
            <person name="Bowser T.A."/>
            <person name="Graham I.A."/>
            <person name="Ye K."/>
        </authorList>
    </citation>
    <scope>NUCLEOTIDE SEQUENCE [LARGE SCALE GENOMIC DNA]</scope>
    <source>
        <strain evidence="4">cv. HN1</strain>
        <tissue evidence="3">Leaves</tissue>
    </source>
</reference>
<evidence type="ECO:0000259" key="2">
    <source>
        <dbReference type="Pfam" id="PF08268"/>
    </source>
</evidence>
<feature type="domain" description="F-box" evidence="1">
    <location>
        <begin position="37"/>
        <end position="66"/>
    </location>
</feature>
<evidence type="ECO:0000259" key="1">
    <source>
        <dbReference type="Pfam" id="PF00646"/>
    </source>
</evidence>
<dbReference type="Pfam" id="PF00646">
    <property type="entry name" value="F-box"/>
    <property type="match status" value="1"/>
</dbReference>
<name>A0A4Y7JHU8_PAPSO</name>
<feature type="domain" description="F-box associated beta-propeller type 3" evidence="2">
    <location>
        <begin position="71"/>
        <end position="213"/>
    </location>
</feature>
<dbReference type="CDD" id="cd22157">
    <property type="entry name" value="F-box_AtFBW1-like"/>
    <property type="match status" value="1"/>
</dbReference>
<proteinExistence type="predicted"/>
<protein>
    <submittedName>
        <fullName evidence="3">Uncharacterized protein</fullName>
    </submittedName>
</protein>
<dbReference type="PANTHER" id="PTHR31111:SF138">
    <property type="entry name" value="F-BOX ASSOCIATED DOMAIN-CONTAINING PROTEIN"/>
    <property type="match status" value="1"/>
</dbReference>
<organism evidence="3 4">
    <name type="scientific">Papaver somniferum</name>
    <name type="common">Opium poppy</name>
    <dbReference type="NCBI Taxonomy" id="3469"/>
    <lineage>
        <taxon>Eukaryota</taxon>
        <taxon>Viridiplantae</taxon>
        <taxon>Streptophyta</taxon>
        <taxon>Embryophyta</taxon>
        <taxon>Tracheophyta</taxon>
        <taxon>Spermatophyta</taxon>
        <taxon>Magnoliopsida</taxon>
        <taxon>Ranunculales</taxon>
        <taxon>Papaveraceae</taxon>
        <taxon>Papaveroideae</taxon>
        <taxon>Papaver</taxon>
    </lineage>
</organism>
<sequence length="313" mass="36178">MLQNKEKSNGADNNQKELVPKTSSVISIIDENMLVYDILSRIPVKSLMQFKCVSKPWRSLIPDPYFVDLHFTRSKTLQRFFFTIPQVGSETENETWGIYYQEYQAYFKTTGLLSEESHRVGSTIPTVRRLRSAHCSEIIGGINSLICFVHSQDDAACIYNISTGETTPWIKSTVLRKARKWKTCCYIGSPTYSFGYDPATKKHKVMCMWNMSQKQEVNGRVAIFRRFTTDTAKLWIYEDDDKETTYKATSMDSTDMNWTENTITLPVPWFLFALMLDYVHRPVKAWCPYQKPKRSISVNLQQGSARRDAPGMN</sequence>